<dbReference type="Proteomes" id="UP001596145">
    <property type="component" value="Unassembled WGS sequence"/>
</dbReference>
<proteinExistence type="predicted"/>
<feature type="compositionally biased region" description="Basic and acidic residues" evidence="1">
    <location>
        <begin position="330"/>
        <end position="342"/>
    </location>
</feature>
<feature type="transmembrane region" description="Helical" evidence="2">
    <location>
        <begin position="118"/>
        <end position="139"/>
    </location>
</feature>
<feature type="compositionally biased region" description="Low complexity" evidence="1">
    <location>
        <begin position="25"/>
        <end position="35"/>
    </location>
</feature>
<keyword evidence="2" id="KW-0812">Transmembrane</keyword>
<feature type="transmembrane region" description="Helical" evidence="2">
    <location>
        <begin position="86"/>
        <end position="106"/>
    </location>
</feature>
<dbReference type="AlphaFoldDB" id="A0ABD5QS17"/>
<name>A0ABD5QS17_9EURY</name>
<reference evidence="3 4" key="1">
    <citation type="journal article" date="2019" name="Int. J. Syst. Evol. Microbiol.">
        <title>The Global Catalogue of Microorganisms (GCM) 10K type strain sequencing project: providing services to taxonomists for standard genome sequencing and annotation.</title>
        <authorList>
            <consortium name="The Broad Institute Genomics Platform"/>
            <consortium name="The Broad Institute Genome Sequencing Center for Infectious Disease"/>
            <person name="Wu L."/>
            <person name="Ma J."/>
        </authorList>
    </citation>
    <scope>NUCLEOTIDE SEQUENCE [LARGE SCALE GENOMIC DNA]</scope>
    <source>
        <strain evidence="3 4">CGMCC 1.16026</strain>
    </source>
</reference>
<organism evidence="3 4">
    <name type="scientific">Halorubrum glutamatedens</name>
    <dbReference type="NCBI Taxonomy" id="2707018"/>
    <lineage>
        <taxon>Archaea</taxon>
        <taxon>Methanobacteriati</taxon>
        <taxon>Methanobacteriota</taxon>
        <taxon>Stenosarchaea group</taxon>
        <taxon>Halobacteria</taxon>
        <taxon>Halobacteriales</taxon>
        <taxon>Haloferacaceae</taxon>
        <taxon>Halorubrum</taxon>
    </lineage>
</organism>
<keyword evidence="4" id="KW-1185">Reference proteome</keyword>
<comment type="caution">
    <text evidence="3">The sequence shown here is derived from an EMBL/GenBank/DDBJ whole genome shotgun (WGS) entry which is preliminary data.</text>
</comment>
<keyword evidence="2" id="KW-1133">Transmembrane helix</keyword>
<evidence type="ECO:0000256" key="1">
    <source>
        <dbReference type="SAM" id="MobiDB-lite"/>
    </source>
</evidence>
<sequence length="342" mass="34967">MTEGDGKSGGSGVDRDPVTEDDPVADPAVAPDPAAGPETDDVPETDGDPAADIDPAVAATAREELRTTFTYQVERLREIDTKAIEILKANLVLIGIVVTGGSIVVQTEFDLGGFLNPFTLAGGVLLLVSTGLAAVTYTASDLRGGLDIADVDAVIAAEGAGPGGDTSDRDPGFDERLLRSYAEWIDYNARVTAVNDLLATVTVLLVFLAFVYVVAGVAVGAAGLSAAASWLSFAALTVVGGWFTWLAAHMGHLGPETRHSAASFEGVQLSKGADRTEAWTSLRAMLGSAPSAESSPVETSVVESPGSSDENEGEEGGGGENGGESGGGKDGAESGDAERRER</sequence>
<feature type="compositionally biased region" description="Acidic residues" evidence="1">
    <location>
        <begin position="38"/>
        <end position="51"/>
    </location>
</feature>
<dbReference type="EMBL" id="JBHSKV010000013">
    <property type="protein sequence ID" value="MFC5135049.1"/>
    <property type="molecule type" value="Genomic_DNA"/>
</dbReference>
<gene>
    <name evidence="3" type="ORF">ACFPJA_10030</name>
</gene>
<feature type="compositionally biased region" description="Gly residues" evidence="1">
    <location>
        <begin position="318"/>
        <end position="329"/>
    </location>
</feature>
<dbReference type="RefSeq" id="WP_238987634.1">
    <property type="nucleotide sequence ID" value="NZ_JBHSKV010000013.1"/>
</dbReference>
<feature type="transmembrane region" description="Helical" evidence="2">
    <location>
        <begin position="197"/>
        <end position="221"/>
    </location>
</feature>
<evidence type="ECO:0000313" key="4">
    <source>
        <dbReference type="Proteomes" id="UP001596145"/>
    </source>
</evidence>
<accession>A0ABD5QS17</accession>
<feature type="region of interest" description="Disordered" evidence="1">
    <location>
        <begin position="289"/>
        <end position="342"/>
    </location>
</feature>
<feature type="transmembrane region" description="Helical" evidence="2">
    <location>
        <begin position="227"/>
        <end position="248"/>
    </location>
</feature>
<evidence type="ECO:0000256" key="2">
    <source>
        <dbReference type="SAM" id="Phobius"/>
    </source>
</evidence>
<evidence type="ECO:0000313" key="3">
    <source>
        <dbReference type="EMBL" id="MFC5135049.1"/>
    </source>
</evidence>
<feature type="region of interest" description="Disordered" evidence="1">
    <location>
        <begin position="1"/>
        <end position="52"/>
    </location>
</feature>
<protein>
    <submittedName>
        <fullName evidence="3">Uncharacterized protein</fullName>
    </submittedName>
</protein>
<keyword evidence="2" id="KW-0472">Membrane</keyword>
<feature type="compositionally biased region" description="Low complexity" evidence="1">
    <location>
        <begin position="289"/>
        <end position="308"/>
    </location>
</feature>